<dbReference type="GO" id="GO:0003677">
    <property type="term" value="F:DNA binding"/>
    <property type="evidence" value="ECO:0007669"/>
    <property type="project" value="UniProtKB-KW"/>
</dbReference>
<evidence type="ECO:0000256" key="2">
    <source>
        <dbReference type="ARBA" id="ARBA00023015"/>
    </source>
</evidence>
<evidence type="ECO:0000256" key="4">
    <source>
        <dbReference type="ARBA" id="ARBA00023163"/>
    </source>
</evidence>
<dbReference type="SUPFAM" id="SSF46785">
    <property type="entry name" value="Winged helix' DNA-binding domain"/>
    <property type="match status" value="1"/>
</dbReference>
<accession>A0A2N8SZ88</accession>
<feature type="domain" description="HTH lysR-type" evidence="5">
    <location>
        <begin position="16"/>
        <end position="73"/>
    </location>
</feature>
<dbReference type="Proteomes" id="UP000235897">
    <property type="component" value="Unassembled WGS sequence"/>
</dbReference>
<dbReference type="OrthoDB" id="8679465at2"/>
<dbReference type="PANTHER" id="PTHR30419:SF8">
    <property type="entry name" value="NITROGEN ASSIMILATION TRANSCRIPTIONAL ACTIVATOR-RELATED"/>
    <property type="match status" value="1"/>
</dbReference>
<dbReference type="RefSeq" id="WP_068678706.1">
    <property type="nucleotide sequence ID" value="NZ_JAMOIG010000009.1"/>
</dbReference>
<sequence length="315" mass="35305">MAQTAPNEADRIGRRLRLRDLRVLTEVVRCGSMAKAAVHLAMSQPTVSEAIASLERAVGVRLLDRHAQGVEATPYAEVLIKRGRAAFDELRQGLLEIEFLANPTIGEVRIACPEFVAAGLLPGAIATFAEQHPGVVFHLMHQDTTTLNNHELQDRSVDLILNRLPPDFVDDDFRTEELFHDPHWIIVGLKSPWATRRKVRLEQLCDERWILPPSPLIQKSLEANFEIRGSKPPKIYVSSASLLLRTELLATGRFVSVMHASTLARNAKVWGLKRLNVDIDLRSPPISLVTLRRRTPTPVVERFMKHLRMIAASAA</sequence>
<dbReference type="InterPro" id="IPR000847">
    <property type="entry name" value="LysR_HTH_N"/>
</dbReference>
<keyword evidence="4" id="KW-0804">Transcription</keyword>
<reference evidence="6 7" key="1">
    <citation type="submission" date="2018-01" db="EMBL/GenBank/DDBJ databases">
        <title>Denitrification phenotypes of diverse strains of Pseudomonas stutzeri.</title>
        <authorList>
            <person name="Milligan D.A."/>
            <person name="Bergaust L."/>
            <person name="Bakken L.R."/>
            <person name="Frostegard A."/>
        </authorList>
    </citation>
    <scope>NUCLEOTIDE SEQUENCE [LARGE SCALE GENOMIC DNA]</scope>
    <source>
        <strain evidence="6 7">28a3</strain>
    </source>
</reference>
<dbReference type="EMBL" id="POUW01000001">
    <property type="protein sequence ID" value="PNG07811.1"/>
    <property type="molecule type" value="Genomic_DNA"/>
</dbReference>
<dbReference type="InterPro" id="IPR036388">
    <property type="entry name" value="WH-like_DNA-bd_sf"/>
</dbReference>
<dbReference type="CDD" id="cd05466">
    <property type="entry name" value="PBP2_LTTR_substrate"/>
    <property type="match status" value="1"/>
</dbReference>
<dbReference type="GO" id="GO:0003700">
    <property type="term" value="F:DNA-binding transcription factor activity"/>
    <property type="evidence" value="ECO:0007669"/>
    <property type="project" value="InterPro"/>
</dbReference>
<dbReference type="Gene3D" id="1.10.10.10">
    <property type="entry name" value="Winged helix-like DNA-binding domain superfamily/Winged helix DNA-binding domain"/>
    <property type="match status" value="1"/>
</dbReference>
<evidence type="ECO:0000313" key="7">
    <source>
        <dbReference type="Proteomes" id="UP000235897"/>
    </source>
</evidence>
<evidence type="ECO:0000259" key="5">
    <source>
        <dbReference type="PROSITE" id="PS50931"/>
    </source>
</evidence>
<gene>
    <name evidence="6" type="ORF">CXL00_01805</name>
</gene>
<organism evidence="6 7">
    <name type="scientific">Stutzerimonas stutzeri</name>
    <name type="common">Pseudomonas stutzeri</name>
    <dbReference type="NCBI Taxonomy" id="316"/>
    <lineage>
        <taxon>Bacteria</taxon>
        <taxon>Pseudomonadati</taxon>
        <taxon>Pseudomonadota</taxon>
        <taxon>Gammaproteobacteria</taxon>
        <taxon>Pseudomonadales</taxon>
        <taxon>Pseudomonadaceae</taxon>
        <taxon>Stutzerimonas</taxon>
    </lineage>
</organism>
<proteinExistence type="inferred from homology"/>
<dbReference type="PANTHER" id="PTHR30419">
    <property type="entry name" value="HTH-TYPE TRANSCRIPTIONAL REGULATOR YBHD"/>
    <property type="match status" value="1"/>
</dbReference>
<keyword evidence="3" id="KW-0238">DNA-binding</keyword>
<dbReference type="InterPro" id="IPR036390">
    <property type="entry name" value="WH_DNA-bd_sf"/>
</dbReference>
<dbReference type="GO" id="GO:0005829">
    <property type="term" value="C:cytosol"/>
    <property type="evidence" value="ECO:0007669"/>
    <property type="project" value="TreeGrafter"/>
</dbReference>
<evidence type="ECO:0000256" key="1">
    <source>
        <dbReference type="ARBA" id="ARBA00009437"/>
    </source>
</evidence>
<dbReference type="InterPro" id="IPR050950">
    <property type="entry name" value="HTH-type_LysR_regulators"/>
</dbReference>
<evidence type="ECO:0000256" key="3">
    <source>
        <dbReference type="ARBA" id="ARBA00023125"/>
    </source>
</evidence>
<dbReference type="Pfam" id="PF00126">
    <property type="entry name" value="HTH_1"/>
    <property type="match status" value="1"/>
</dbReference>
<dbReference type="Gene3D" id="3.40.190.290">
    <property type="match status" value="1"/>
</dbReference>
<name>A0A2N8SZ88_STUST</name>
<evidence type="ECO:0000313" key="6">
    <source>
        <dbReference type="EMBL" id="PNG07811.1"/>
    </source>
</evidence>
<dbReference type="Pfam" id="PF03466">
    <property type="entry name" value="LysR_substrate"/>
    <property type="match status" value="1"/>
</dbReference>
<dbReference type="InterPro" id="IPR005119">
    <property type="entry name" value="LysR_subst-bd"/>
</dbReference>
<keyword evidence="2" id="KW-0805">Transcription regulation</keyword>
<protein>
    <submittedName>
        <fullName evidence="6">LysR family transcriptional regulator</fullName>
    </submittedName>
</protein>
<comment type="caution">
    <text evidence="6">The sequence shown here is derived from an EMBL/GenBank/DDBJ whole genome shotgun (WGS) entry which is preliminary data.</text>
</comment>
<dbReference type="PROSITE" id="PS50931">
    <property type="entry name" value="HTH_LYSR"/>
    <property type="match status" value="1"/>
</dbReference>
<dbReference type="SUPFAM" id="SSF53850">
    <property type="entry name" value="Periplasmic binding protein-like II"/>
    <property type="match status" value="1"/>
</dbReference>
<comment type="similarity">
    <text evidence="1">Belongs to the LysR transcriptional regulatory family.</text>
</comment>
<dbReference type="AlphaFoldDB" id="A0A2N8SZ88"/>
<dbReference type="PRINTS" id="PR00039">
    <property type="entry name" value="HTHLYSR"/>
</dbReference>